<dbReference type="EMBL" id="VOFY01000017">
    <property type="protein sequence ID" value="KAA8583473.1"/>
    <property type="molecule type" value="Genomic_DNA"/>
</dbReference>
<reference evidence="2 3" key="1">
    <citation type="submission" date="2019-08" db="EMBL/GenBank/DDBJ databases">
        <title>A chromosome-level genome assembly, high-density linkage maps, and genome scans reveal the genomic architecture of hybrid incompatibilities underlying speciation via character displacement in darters (Percidae: Etheostominae).</title>
        <authorList>
            <person name="Moran R.L."/>
            <person name="Catchen J.M."/>
            <person name="Fuller R.C."/>
        </authorList>
    </citation>
    <scope>NUCLEOTIDE SEQUENCE [LARGE SCALE GENOMIC DNA]</scope>
    <source>
        <strain evidence="2">EspeVRDwgs_2016</strain>
        <tissue evidence="2">Muscle</tissue>
    </source>
</reference>
<accession>A0A5J5CRP3</accession>
<evidence type="ECO:0000256" key="1">
    <source>
        <dbReference type="SAM" id="MobiDB-lite"/>
    </source>
</evidence>
<evidence type="ECO:0000313" key="3">
    <source>
        <dbReference type="Proteomes" id="UP000327493"/>
    </source>
</evidence>
<keyword evidence="3" id="KW-1185">Reference proteome</keyword>
<proteinExistence type="predicted"/>
<feature type="compositionally biased region" description="Polar residues" evidence="1">
    <location>
        <begin position="66"/>
        <end position="80"/>
    </location>
</feature>
<comment type="caution">
    <text evidence="2">The sequence shown here is derived from an EMBL/GenBank/DDBJ whole genome shotgun (WGS) entry which is preliminary data.</text>
</comment>
<name>A0A5J5CRP3_9PERO</name>
<feature type="non-terminal residue" evidence="2">
    <location>
        <position position="168"/>
    </location>
</feature>
<dbReference type="AlphaFoldDB" id="A0A5J5CRP3"/>
<feature type="compositionally biased region" description="Polar residues" evidence="1">
    <location>
        <begin position="93"/>
        <end position="119"/>
    </location>
</feature>
<evidence type="ECO:0000313" key="2">
    <source>
        <dbReference type="EMBL" id="KAA8583473.1"/>
    </source>
</evidence>
<sequence length="168" mass="18259">MQTLFCSKTTLLSVKANACQVFRSVDSGVAVAELRAALSEREAEILRLKEELKATTAQKGGTTKGNVSPATLVGNPQSETINRKSGGRRDTRASVSSQSSAGYPSVLESSEISTENGRTSRFPRPELEISFSPLQPNRMALRRQGEENAVTVKITRSARKRKSGEMEK</sequence>
<feature type="region of interest" description="Disordered" evidence="1">
    <location>
        <begin position="56"/>
        <end position="123"/>
    </location>
</feature>
<gene>
    <name evidence="2" type="ORF">FQN60_014681</name>
</gene>
<organism evidence="2 3">
    <name type="scientific">Etheostoma spectabile</name>
    <name type="common">orangethroat darter</name>
    <dbReference type="NCBI Taxonomy" id="54343"/>
    <lineage>
        <taxon>Eukaryota</taxon>
        <taxon>Metazoa</taxon>
        <taxon>Chordata</taxon>
        <taxon>Craniata</taxon>
        <taxon>Vertebrata</taxon>
        <taxon>Euteleostomi</taxon>
        <taxon>Actinopterygii</taxon>
        <taxon>Neopterygii</taxon>
        <taxon>Teleostei</taxon>
        <taxon>Neoteleostei</taxon>
        <taxon>Acanthomorphata</taxon>
        <taxon>Eupercaria</taxon>
        <taxon>Perciformes</taxon>
        <taxon>Percoidei</taxon>
        <taxon>Percidae</taxon>
        <taxon>Etheostomatinae</taxon>
        <taxon>Etheostoma</taxon>
    </lineage>
</organism>
<feature type="compositionally biased region" description="Low complexity" evidence="1">
    <location>
        <begin position="56"/>
        <end position="65"/>
    </location>
</feature>
<protein>
    <submittedName>
        <fullName evidence="2">Uncharacterized protein</fullName>
    </submittedName>
</protein>
<feature type="region of interest" description="Disordered" evidence="1">
    <location>
        <begin position="141"/>
        <end position="168"/>
    </location>
</feature>
<dbReference type="Proteomes" id="UP000327493">
    <property type="component" value="Chromosome 17"/>
</dbReference>